<evidence type="ECO:0000313" key="5">
    <source>
        <dbReference type="RefSeq" id="XP_032819166.1"/>
    </source>
</evidence>
<protein>
    <submittedName>
        <fullName evidence="5">TBC1 domain family member 25 isoform X1</fullName>
    </submittedName>
</protein>
<dbReference type="InterPro" id="IPR035969">
    <property type="entry name" value="Rab-GAP_TBC_sf"/>
</dbReference>
<evidence type="ECO:0000256" key="1">
    <source>
        <dbReference type="ARBA" id="ARBA00022468"/>
    </source>
</evidence>
<dbReference type="GO" id="GO:0005776">
    <property type="term" value="C:autophagosome"/>
    <property type="evidence" value="ECO:0007669"/>
    <property type="project" value="TreeGrafter"/>
</dbReference>
<dbReference type="PANTHER" id="PTHR22957">
    <property type="entry name" value="TBC1 DOMAIN FAMILY MEMBER GTPASE-ACTIVATING PROTEIN"/>
    <property type="match status" value="1"/>
</dbReference>
<dbReference type="Proteomes" id="UP001318040">
    <property type="component" value="Chromosome 30"/>
</dbReference>
<proteinExistence type="predicted"/>
<reference evidence="5" key="1">
    <citation type="submission" date="2025-08" db="UniProtKB">
        <authorList>
            <consortium name="RefSeq"/>
        </authorList>
    </citation>
    <scope>IDENTIFICATION</scope>
    <source>
        <tissue evidence="5">Sperm</tissue>
    </source>
</reference>
<evidence type="ECO:0000259" key="3">
    <source>
        <dbReference type="PROSITE" id="PS50086"/>
    </source>
</evidence>
<dbReference type="Gene3D" id="1.10.8.270">
    <property type="entry name" value="putative rabgap domain of human tbc1 domain family member 14 like domains"/>
    <property type="match status" value="1"/>
</dbReference>
<keyword evidence="1" id="KW-0343">GTPase activation</keyword>
<dbReference type="SMART" id="SM00164">
    <property type="entry name" value="TBC"/>
    <property type="match status" value="1"/>
</dbReference>
<feature type="domain" description="Rab-GAP TBC" evidence="3">
    <location>
        <begin position="206"/>
        <end position="412"/>
    </location>
</feature>
<dbReference type="KEGG" id="pmrn:116947477"/>
<accession>A0AAJ7TLR0</accession>
<sequence>MAGINLNDEYDVVRVKVKKFDGLMQPEFRTFSVDPQITSLDVLHHILVRAFELSGKKNFVLSYLCQEPGGEEMYLSMFSDWDLKSAFGSASKPFLQLRIDVKPFEESPVLEDWDIISPKELPGSEVTLWERKSLNVGPIPLLTQSLISQVGRTLSKVQQVLSWSYTEDVARPLKPPLGDAEFHSFLSRDGQLVRPEELRLRVYHGGLEPSLRKVVWRHLLNVYPEGLTAQERLDYMKKKSKEYEALKSQWSMQANKEELEFTVGMVLKDVLRTDRTLPYYAGSDDNLHVRALHDLLITYAVNHPRVSYCQGMSDIASPILFIMDNEAHAYVCFCGIMKRLRGNFLPDGEVMSTKFRHLALLLRFYDPEFHNYLVSCGASDLLFCYRWLLLDLKREFAFEDALRMLEIMWSSLPPDPPQVELELKGAPLDGTECSQQAPHRRMVRPQMTSTACRTAGAAPGTFPAQPRAALAKSQPENYQTPTLTPTGAGAAIASVGAVPNGNVFQMAPCPVGNLNVAARDERCLGLVAGRRPSLRKSSGSAASEISEEDEDEEKPLMSPKMLEPDPDTSALEQMRRSASSLSLSFKASLLSVAGHKLSNAPPALINAKAIEPGSPVVQPAQSLPPPPEFGKGNPFVLFMCLAILLEHRDHIMRNALDYNDLAMHFDRLVRKHNVGKILHRAKELFADYLRGETWCSEEGAEVQAADVEQASR</sequence>
<dbReference type="CTD" id="4943"/>
<dbReference type="FunFam" id="1.10.8.270:FF:000020">
    <property type="entry name" value="Putative TBC1 domain family member 25"/>
    <property type="match status" value="1"/>
</dbReference>
<feature type="region of interest" description="Disordered" evidence="2">
    <location>
        <begin position="531"/>
        <end position="575"/>
    </location>
</feature>
<dbReference type="GO" id="GO:1901096">
    <property type="term" value="P:regulation of autophagosome maturation"/>
    <property type="evidence" value="ECO:0007669"/>
    <property type="project" value="TreeGrafter"/>
</dbReference>
<dbReference type="GO" id="GO:0005096">
    <property type="term" value="F:GTPase activator activity"/>
    <property type="evidence" value="ECO:0007669"/>
    <property type="project" value="UniProtKB-KW"/>
</dbReference>
<evidence type="ECO:0000313" key="4">
    <source>
        <dbReference type="Proteomes" id="UP001318040"/>
    </source>
</evidence>
<dbReference type="Pfam" id="PF00566">
    <property type="entry name" value="RabGAP-TBC"/>
    <property type="match status" value="1"/>
</dbReference>
<evidence type="ECO:0000256" key="2">
    <source>
        <dbReference type="SAM" id="MobiDB-lite"/>
    </source>
</evidence>
<keyword evidence="4" id="KW-1185">Reference proteome</keyword>
<dbReference type="PANTHER" id="PTHR22957:SF333">
    <property type="entry name" value="TBC1 DOMAIN FAMILY MEMBER 25"/>
    <property type="match status" value="1"/>
</dbReference>
<dbReference type="PROSITE" id="PS50086">
    <property type="entry name" value="TBC_RABGAP"/>
    <property type="match status" value="1"/>
</dbReference>
<dbReference type="AlphaFoldDB" id="A0AAJ7TLR0"/>
<organism evidence="4 5">
    <name type="scientific">Petromyzon marinus</name>
    <name type="common">Sea lamprey</name>
    <dbReference type="NCBI Taxonomy" id="7757"/>
    <lineage>
        <taxon>Eukaryota</taxon>
        <taxon>Metazoa</taxon>
        <taxon>Chordata</taxon>
        <taxon>Craniata</taxon>
        <taxon>Vertebrata</taxon>
        <taxon>Cyclostomata</taxon>
        <taxon>Hyperoartia</taxon>
        <taxon>Petromyzontiformes</taxon>
        <taxon>Petromyzontidae</taxon>
        <taxon>Petromyzon</taxon>
    </lineage>
</organism>
<dbReference type="InterPro" id="IPR000195">
    <property type="entry name" value="Rab-GAP-TBC_dom"/>
</dbReference>
<name>A0AAJ7TLR0_PETMA</name>
<dbReference type="RefSeq" id="XP_032819166.1">
    <property type="nucleotide sequence ID" value="XM_032963275.1"/>
</dbReference>
<dbReference type="SUPFAM" id="SSF47923">
    <property type="entry name" value="Ypt/Rab-GAP domain of gyp1p"/>
    <property type="match status" value="2"/>
</dbReference>
<gene>
    <name evidence="5" type="primary">TBC1D25</name>
</gene>
<dbReference type="Gene3D" id="1.10.472.80">
    <property type="entry name" value="Ypt/Rab-GAP domain of gyp1p, domain 3"/>
    <property type="match status" value="2"/>
</dbReference>